<evidence type="ECO:0000313" key="3">
    <source>
        <dbReference type="Proteomes" id="UP000258016"/>
    </source>
</evidence>
<gene>
    <name evidence="2" type="ORF">B5J99_19130</name>
</gene>
<protein>
    <submittedName>
        <fullName evidence="2">Uncharacterized protein</fullName>
    </submittedName>
</protein>
<name>A0ABN5BA50_9SPHN</name>
<evidence type="ECO:0000256" key="1">
    <source>
        <dbReference type="SAM" id="MobiDB-lite"/>
    </source>
</evidence>
<accession>A0ABN5BA50</accession>
<keyword evidence="2" id="KW-0614">Plasmid</keyword>
<sequence length="239" mass="25979">MAKRIDLYQEASKRMAISQDARMERIRRCSISSKFGYESADPASLAAIVEMDADWGAAAFAELRSTGFIKTDWARFKWYQPSGKELDDKIAELAAIEAAAIIRLSSMDCAPALPAIRALAENFLEEADGGDTIATSLAHNRMMLAIVSATGELRLMEDYVKHASVAVAYAVAARLEAADLEGMKRSANVIVDLIGTTEPRDCAAEAVAMRLHPREPVNARGIPLSEAARLPDRSPPEAR</sequence>
<geneLocation type="plasmid" evidence="2 3">
    <name>unnamed</name>
</geneLocation>
<reference evidence="2 3" key="1">
    <citation type="submission" date="2017-03" db="EMBL/GenBank/DDBJ databases">
        <title>Complete genome sequence of Blastomonas fulva degrading microcsystin LR.</title>
        <authorList>
            <person name="Lee H.-g."/>
            <person name="Jin L."/>
            <person name="oh H.-M."/>
        </authorList>
    </citation>
    <scope>NUCLEOTIDE SEQUENCE [LARGE SCALE GENOMIC DNA]</scope>
    <source>
        <strain evidence="2 3">T2</strain>
        <plasmid evidence="2 3">unnamed</plasmid>
    </source>
</reference>
<proteinExistence type="predicted"/>
<feature type="compositionally biased region" description="Basic and acidic residues" evidence="1">
    <location>
        <begin position="229"/>
        <end position="239"/>
    </location>
</feature>
<dbReference type="RefSeq" id="WP_117353746.1">
    <property type="nucleotide sequence ID" value="NZ_CP020084.1"/>
</dbReference>
<evidence type="ECO:0000313" key="2">
    <source>
        <dbReference type="EMBL" id="ASR53746.1"/>
    </source>
</evidence>
<keyword evidence="3" id="KW-1185">Reference proteome</keyword>
<dbReference type="Proteomes" id="UP000258016">
    <property type="component" value="Plasmid unnamed"/>
</dbReference>
<feature type="region of interest" description="Disordered" evidence="1">
    <location>
        <begin position="220"/>
        <end position="239"/>
    </location>
</feature>
<dbReference type="GeneID" id="303487707"/>
<organism evidence="2 3">
    <name type="scientific">Blastomonas fulva</name>
    <dbReference type="NCBI Taxonomy" id="1550728"/>
    <lineage>
        <taxon>Bacteria</taxon>
        <taxon>Pseudomonadati</taxon>
        <taxon>Pseudomonadota</taxon>
        <taxon>Alphaproteobacteria</taxon>
        <taxon>Sphingomonadales</taxon>
        <taxon>Sphingomonadaceae</taxon>
        <taxon>Blastomonas</taxon>
    </lineage>
</organism>
<dbReference type="EMBL" id="CP020084">
    <property type="protein sequence ID" value="ASR53746.1"/>
    <property type="molecule type" value="Genomic_DNA"/>
</dbReference>